<comment type="caution">
    <text evidence="1">The sequence shown here is derived from an EMBL/GenBank/DDBJ whole genome shotgun (WGS) entry which is preliminary data.</text>
</comment>
<organism evidence="1 2">
    <name type="scientific">Scytonema hofmannii FACHB-248</name>
    <dbReference type="NCBI Taxonomy" id="1842502"/>
    <lineage>
        <taxon>Bacteria</taxon>
        <taxon>Bacillati</taxon>
        <taxon>Cyanobacteriota</taxon>
        <taxon>Cyanophyceae</taxon>
        <taxon>Nostocales</taxon>
        <taxon>Scytonemataceae</taxon>
        <taxon>Scytonema</taxon>
    </lineage>
</organism>
<protein>
    <recommendedName>
        <fullName evidence="3">Transposase</fullName>
    </recommendedName>
</protein>
<proteinExistence type="predicted"/>
<gene>
    <name evidence="1" type="ORF">H6G81_28020</name>
</gene>
<evidence type="ECO:0000313" key="2">
    <source>
        <dbReference type="Proteomes" id="UP000660380"/>
    </source>
</evidence>
<evidence type="ECO:0008006" key="3">
    <source>
        <dbReference type="Google" id="ProtNLM"/>
    </source>
</evidence>
<dbReference type="EMBL" id="JACJTA010000088">
    <property type="protein sequence ID" value="MBD2608257.1"/>
    <property type="molecule type" value="Genomic_DNA"/>
</dbReference>
<dbReference type="Proteomes" id="UP000660380">
    <property type="component" value="Unassembled WGS sequence"/>
</dbReference>
<evidence type="ECO:0000313" key="1">
    <source>
        <dbReference type="EMBL" id="MBD2608257.1"/>
    </source>
</evidence>
<keyword evidence="2" id="KW-1185">Reference proteome</keyword>
<sequence length="53" mass="5989">MVIDLKYAIASKTLLRAIALMMTGLKQAIALGGDRVKVCDRTFLNNYELQNRF</sequence>
<name>A0ABR8GYG5_9CYAN</name>
<reference evidence="1 2" key="1">
    <citation type="journal article" date="2020" name="ISME J.">
        <title>Comparative genomics reveals insights into cyanobacterial evolution and habitat adaptation.</title>
        <authorList>
            <person name="Chen M.Y."/>
            <person name="Teng W.K."/>
            <person name="Zhao L."/>
            <person name="Hu C.X."/>
            <person name="Zhou Y.K."/>
            <person name="Han B.P."/>
            <person name="Song L.R."/>
            <person name="Shu W.S."/>
        </authorList>
    </citation>
    <scope>NUCLEOTIDE SEQUENCE [LARGE SCALE GENOMIC DNA]</scope>
    <source>
        <strain evidence="1 2">FACHB-248</strain>
    </source>
</reference>
<accession>A0ABR8GYG5</accession>